<organism evidence="1 2">
    <name type="scientific">Glonium stellatum</name>
    <dbReference type="NCBI Taxonomy" id="574774"/>
    <lineage>
        <taxon>Eukaryota</taxon>
        <taxon>Fungi</taxon>
        <taxon>Dikarya</taxon>
        <taxon>Ascomycota</taxon>
        <taxon>Pezizomycotina</taxon>
        <taxon>Dothideomycetes</taxon>
        <taxon>Pleosporomycetidae</taxon>
        <taxon>Gloniales</taxon>
        <taxon>Gloniaceae</taxon>
        <taxon>Glonium</taxon>
    </lineage>
</organism>
<accession>A0A8E2JSX7</accession>
<sequence length="160" mass="16738">MEAEVSAVRPSFPLLACASSTGTKGTLLAKRHRSCFGPFWWRSAAAGSIFAANSRERGEVRDSTEAPLELELLAAKPATLLSPVQLCGGHRMGNAFNAPSPPFAQRLGKLATTTLLKADVNAFFASCACVPVPDSSKQRPSRITTAGAACAACAVDRCCP</sequence>
<reference evidence="1 2" key="1">
    <citation type="journal article" date="2016" name="Nat. Commun.">
        <title>Ectomycorrhizal ecology is imprinted in the genome of the dominant symbiotic fungus Cenococcum geophilum.</title>
        <authorList>
            <consortium name="DOE Joint Genome Institute"/>
            <person name="Peter M."/>
            <person name="Kohler A."/>
            <person name="Ohm R.A."/>
            <person name="Kuo A."/>
            <person name="Krutzmann J."/>
            <person name="Morin E."/>
            <person name="Arend M."/>
            <person name="Barry K.W."/>
            <person name="Binder M."/>
            <person name="Choi C."/>
            <person name="Clum A."/>
            <person name="Copeland A."/>
            <person name="Grisel N."/>
            <person name="Haridas S."/>
            <person name="Kipfer T."/>
            <person name="LaButti K."/>
            <person name="Lindquist E."/>
            <person name="Lipzen A."/>
            <person name="Maire R."/>
            <person name="Meier B."/>
            <person name="Mihaltcheva S."/>
            <person name="Molinier V."/>
            <person name="Murat C."/>
            <person name="Poggeler S."/>
            <person name="Quandt C.A."/>
            <person name="Sperisen C."/>
            <person name="Tritt A."/>
            <person name="Tisserant E."/>
            <person name="Crous P.W."/>
            <person name="Henrissat B."/>
            <person name="Nehls U."/>
            <person name="Egli S."/>
            <person name="Spatafora J.W."/>
            <person name="Grigoriev I.V."/>
            <person name="Martin F.M."/>
        </authorList>
    </citation>
    <scope>NUCLEOTIDE SEQUENCE [LARGE SCALE GENOMIC DNA]</scope>
    <source>
        <strain evidence="1 2">CBS 207.34</strain>
    </source>
</reference>
<protein>
    <submittedName>
        <fullName evidence="1">Uncharacterized protein</fullName>
    </submittedName>
</protein>
<keyword evidence="2" id="KW-1185">Reference proteome</keyword>
<evidence type="ECO:0000313" key="1">
    <source>
        <dbReference type="EMBL" id="OCL08339.1"/>
    </source>
</evidence>
<dbReference type="AlphaFoldDB" id="A0A8E2JSX7"/>
<dbReference type="EMBL" id="KV749671">
    <property type="protein sequence ID" value="OCL08339.1"/>
    <property type="molecule type" value="Genomic_DNA"/>
</dbReference>
<name>A0A8E2JSX7_9PEZI</name>
<proteinExistence type="predicted"/>
<evidence type="ECO:0000313" key="2">
    <source>
        <dbReference type="Proteomes" id="UP000250140"/>
    </source>
</evidence>
<gene>
    <name evidence="1" type="ORF">AOQ84DRAFT_364209</name>
</gene>
<dbReference type="Proteomes" id="UP000250140">
    <property type="component" value="Unassembled WGS sequence"/>
</dbReference>